<evidence type="ECO:0000313" key="3">
    <source>
        <dbReference type="EMBL" id="KAG7195589.1"/>
    </source>
</evidence>
<feature type="compositionally biased region" description="Polar residues" evidence="2">
    <location>
        <begin position="53"/>
        <end position="69"/>
    </location>
</feature>
<feature type="region of interest" description="Disordered" evidence="2">
    <location>
        <begin position="1"/>
        <end position="100"/>
    </location>
</feature>
<feature type="compositionally biased region" description="Basic residues" evidence="2">
    <location>
        <begin position="1"/>
        <end position="11"/>
    </location>
</feature>
<keyword evidence="4" id="KW-1185">Reference proteome</keyword>
<reference evidence="3" key="1">
    <citation type="submission" date="2021-03" db="EMBL/GenBank/DDBJ databases">
        <authorList>
            <person name="Palmer J.M."/>
        </authorList>
    </citation>
    <scope>NUCLEOTIDE SEQUENCE</scope>
    <source>
        <strain evidence="3">ARV_011</strain>
    </source>
</reference>
<dbReference type="RefSeq" id="XP_043051134.1">
    <property type="nucleotide sequence ID" value="XM_043194082.1"/>
</dbReference>
<dbReference type="Proteomes" id="UP000790833">
    <property type="component" value="Unassembled WGS sequence"/>
</dbReference>
<dbReference type="OrthoDB" id="3364649at2759"/>
<evidence type="ECO:0000256" key="2">
    <source>
        <dbReference type="SAM" id="MobiDB-lite"/>
    </source>
</evidence>
<dbReference type="InterPro" id="IPR013218">
    <property type="entry name" value="Dsn1/Mis13"/>
</dbReference>
<feature type="compositionally biased region" description="Polar residues" evidence="2">
    <location>
        <begin position="142"/>
        <end position="156"/>
    </location>
</feature>
<dbReference type="GO" id="GO:0051301">
    <property type="term" value="P:cell division"/>
    <property type="evidence" value="ECO:0007669"/>
    <property type="project" value="InterPro"/>
</dbReference>
<feature type="compositionally biased region" description="Polar residues" evidence="2">
    <location>
        <begin position="91"/>
        <end position="100"/>
    </location>
</feature>
<dbReference type="PANTHER" id="PTHR14778:SF2">
    <property type="entry name" value="KINETOCHORE-ASSOCIATED PROTEIN DSN1 HOMOLOG"/>
    <property type="match status" value="1"/>
</dbReference>
<dbReference type="GO" id="GO:0000444">
    <property type="term" value="C:MIS12/MIND type complex"/>
    <property type="evidence" value="ECO:0007669"/>
    <property type="project" value="InterPro"/>
</dbReference>
<protein>
    <recommendedName>
        <fullName evidence="5">Kinetochore protein mis13</fullName>
    </recommendedName>
</protein>
<comment type="caution">
    <text evidence="3">The sequence shown here is derived from an EMBL/GenBank/DDBJ whole genome shotgun (WGS) entry which is preliminary data.</text>
</comment>
<accession>A0A9P8AKZ7</accession>
<evidence type="ECO:0000256" key="1">
    <source>
        <dbReference type="SAM" id="Coils"/>
    </source>
</evidence>
<dbReference type="AlphaFoldDB" id="A0A9P8AKZ7"/>
<dbReference type="EMBL" id="JAHMUF010000003">
    <property type="protein sequence ID" value="KAG7195589.1"/>
    <property type="molecule type" value="Genomic_DNA"/>
</dbReference>
<dbReference type="Pfam" id="PF08202">
    <property type="entry name" value="MIS13"/>
    <property type="match status" value="1"/>
</dbReference>
<feature type="compositionally biased region" description="Basic residues" evidence="2">
    <location>
        <begin position="70"/>
        <end position="88"/>
    </location>
</feature>
<sequence>MPPRKQTRKRGASQSTKTSKRTRKASTEDPSPIAMSIKDQVVGRKSNKLTDFFVSTSQPKEANPITTTKVPKKRSLKTKRPAAKSKKSASRDLSATPPNTFQQLQNEMDSMTRQSVYLHDDDVPESTTDNNKKSRQNRSKLTRIQASPPTFTNFTSESEDNSEYVEQVSHHTIELQDNNNNTKSKTDGRRRRSSYLNRGRRMLSIGSGFDINPHDEIPPADYYKMLSPAISSTEKMKKLLVWCIRASMDRKEKQLPHSSEDKTVFNIARVVTEEILKGLIDDEISVEWRSQPKPAQTGTNGVFIVPNPHNVDNRINIEKYRAKLAEVKREKAELMRSYNHALKAVQKDSKLVEPSHFNLADHQNRIPISALDGTVVNLLTSAQTEAHKVVSNFQNNSVNQLSTTTYQMKSVSELVGTLEDSIYAPKVSELLKNYINKNSVDNYKKLERNHKNIWPIPGRLVSTNELLVAMTKTIPRPNE</sequence>
<gene>
    <name evidence="3" type="ORF">KQ657_003356</name>
</gene>
<evidence type="ECO:0008006" key="5">
    <source>
        <dbReference type="Google" id="ProtNLM"/>
    </source>
</evidence>
<dbReference type="GeneID" id="66116730"/>
<dbReference type="GO" id="GO:0007059">
    <property type="term" value="P:chromosome segregation"/>
    <property type="evidence" value="ECO:0007669"/>
    <property type="project" value="InterPro"/>
</dbReference>
<evidence type="ECO:0000313" key="4">
    <source>
        <dbReference type="Proteomes" id="UP000790833"/>
    </source>
</evidence>
<name>A0A9P8AKZ7_9ASCO</name>
<proteinExistence type="predicted"/>
<keyword evidence="1" id="KW-0175">Coiled coil</keyword>
<feature type="coiled-coil region" evidence="1">
    <location>
        <begin position="310"/>
        <end position="344"/>
    </location>
</feature>
<organism evidence="3 4">
    <name type="scientific">Scheffersomyces spartinae</name>
    <dbReference type="NCBI Taxonomy" id="45513"/>
    <lineage>
        <taxon>Eukaryota</taxon>
        <taxon>Fungi</taxon>
        <taxon>Dikarya</taxon>
        <taxon>Ascomycota</taxon>
        <taxon>Saccharomycotina</taxon>
        <taxon>Pichiomycetes</taxon>
        <taxon>Debaryomycetaceae</taxon>
        <taxon>Scheffersomyces</taxon>
    </lineage>
</organism>
<feature type="region of interest" description="Disordered" evidence="2">
    <location>
        <begin position="120"/>
        <end position="193"/>
    </location>
</feature>
<dbReference type="PANTHER" id="PTHR14778">
    <property type="entry name" value="KINETOCHORE-ASSOCIATED PROTEIN DSN1 HOMOLOG"/>
    <property type="match status" value="1"/>
</dbReference>